<dbReference type="Pfam" id="PF13302">
    <property type="entry name" value="Acetyltransf_3"/>
    <property type="match status" value="1"/>
</dbReference>
<dbReference type="SUPFAM" id="SSF55729">
    <property type="entry name" value="Acyl-CoA N-acyltransferases (Nat)"/>
    <property type="match status" value="1"/>
</dbReference>
<reference evidence="2 3" key="1">
    <citation type="submission" date="2022-09" db="EMBL/GenBank/DDBJ databases">
        <title>Interaction between co-microsymbionts with complementary sets of symbiotic genes in legume-rhizobium systems.</title>
        <authorList>
            <person name="Safronova V."/>
            <person name="Sazanova A."/>
            <person name="Afonin A."/>
            <person name="Chirak E."/>
        </authorList>
    </citation>
    <scope>NUCLEOTIDE SEQUENCE [LARGE SCALE GENOMIC DNA]</scope>
    <source>
        <strain evidence="2 3">A18/4-1</strain>
    </source>
</reference>
<gene>
    <name evidence="2" type="ORF">N8A98_20225</name>
</gene>
<organism evidence="2 3">
    <name type="scientific">Devosia neptuniae</name>
    <dbReference type="NCBI Taxonomy" id="191302"/>
    <lineage>
        <taxon>Bacteria</taxon>
        <taxon>Pseudomonadati</taxon>
        <taxon>Pseudomonadota</taxon>
        <taxon>Alphaproteobacteria</taxon>
        <taxon>Hyphomicrobiales</taxon>
        <taxon>Devosiaceae</taxon>
        <taxon>Devosia</taxon>
    </lineage>
</organism>
<dbReference type="PROSITE" id="PS51186">
    <property type="entry name" value="GNAT"/>
    <property type="match status" value="1"/>
</dbReference>
<dbReference type="PANTHER" id="PTHR43792">
    <property type="entry name" value="GNAT FAMILY, PUTATIVE (AFU_ORTHOLOGUE AFUA_3G00765)-RELATED-RELATED"/>
    <property type="match status" value="1"/>
</dbReference>
<dbReference type="InterPro" id="IPR051531">
    <property type="entry name" value="N-acetyltransferase"/>
</dbReference>
<dbReference type="InterPro" id="IPR000182">
    <property type="entry name" value="GNAT_dom"/>
</dbReference>
<evidence type="ECO:0000259" key="1">
    <source>
        <dbReference type="PROSITE" id="PS51186"/>
    </source>
</evidence>
<proteinExistence type="predicted"/>
<dbReference type="Proteomes" id="UP001061862">
    <property type="component" value="Chromosome"/>
</dbReference>
<accession>A0ABY6CBI8</accession>
<sequence>MELRSERLLLRRPLASDLEAMFAIMSDPQAMRYWSTLPHADREVTRRWLDKMLERTANGGEDFIMVLDGEAIGTVGAGRLPDFGFMLRRDCWGRGLATEASRAFIAYAFADTAATHLDADVDPRNAASLSVLGKLGFIETGRAENTFLLGDEWCHSVYLRLDRPEVS</sequence>
<name>A0ABY6CBI8_9HYPH</name>
<dbReference type="EMBL" id="CP104965">
    <property type="protein sequence ID" value="UXN69524.1"/>
    <property type="molecule type" value="Genomic_DNA"/>
</dbReference>
<dbReference type="InterPro" id="IPR016181">
    <property type="entry name" value="Acyl_CoA_acyltransferase"/>
</dbReference>
<feature type="domain" description="N-acetyltransferase" evidence="1">
    <location>
        <begin position="8"/>
        <end position="164"/>
    </location>
</feature>
<dbReference type="Gene3D" id="3.40.630.30">
    <property type="match status" value="1"/>
</dbReference>
<dbReference type="PANTHER" id="PTHR43792:SF1">
    <property type="entry name" value="N-ACETYLTRANSFERASE DOMAIN-CONTAINING PROTEIN"/>
    <property type="match status" value="1"/>
</dbReference>
<keyword evidence="3" id="KW-1185">Reference proteome</keyword>
<dbReference type="RefSeq" id="WP_262168032.1">
    <property type="nucleotide sequence ID" value="NZ_CP104965.1"/>
</dbReference>
<evidence type="ECO:0000313" key="2">
    <source>
        <dbReference type="EMBL" id="UXN69524.1"/>
    </source>
</evidence>
<protein>
    <submittedName>
        <fullName evidence="2">GNAT family N-acetyltransferase</fullName>
    </submittedName>
</protein>
<evidence type="ECO:0000313" key="3">
    <source>
        <dbReference type="Proteomes" id="UP001061862"/>
    </source>
</evidence>